<dbReference type="EMBL" id="NJET01000072">
    <property type="protein sequence ID" value="PHH62428.1"/>
    <property type="molecule type" value="Genomic_DNA"/>
</dbReference>
<proteinExistence type="predicted"/>
<dbReference type="AlphaFoldDB" id="A0A2C5XH49"/>
<feature type="compositionally biased region" description="Basic residues" evidence="1">
    <location>
        <begin position="144"/>
        <end position="154"/>
    </location>
</feature>
<name>A0A2C5XH49_9HYPO</name>
<accession>A0A2C5XH49</accession>
<evidence type="ECO:0000313" key="3">
    <source>
        <dbReference type="Proteomes" id="UP000226192"/>
    </source>
</evidence>
<feature type="compositionally biased region" description="Low complexity" evidence="1">
    <location>
        <begin position="90"/>
        <end position="125"/>
    </location>
</feature>
<keyword evidence="3" id="KW-1185">Reference proteome</keyword>
<gene>
    <name evidence="2" type="ORF">CDD81_7147</name>
</gene>
<dbReference type="STRING" id="1399860.A0A2C5XH49"/>
<sequence length="767" mass="82460">MTLPSGYDHGAVPTTSVKKKKSLLSLSAATNRRHRSPPPQPILPHAPAHHLQEPASPPSGRSRSLGRHMKRAQRANGHQQQQTPHRVVPSESSSLASMTTSDGPSSELGLDSTSSSLARRSSNGSIAPSRGRPESLHVLGKNLFQRRAKSKPGHRSQYSSSTSSIDSADVPSGGVRSRPGTQFFIPSIFSWKKSDRDESAFKKRCISGPFNFQHIAHERREDHIAILGTPSSLTNATPSCCSTPGSGQSSLHGDYDVIVNAIDVSPRGRMRHVRSHDNFYAKPLPAMPPCSDGDDSPSLAASSPSQSHPPRLSSRQALQPELRSEATGRPQTGLGFRKPKPFNPFIGTAEKPLWSGTQHGQTPAPKETLMANEAWPLATSHTTLSDVPEEEEVLGLAGNKSTLRSSQSAPMLRSMAQSQRPMSGASETLGFLEKVLMRHVASLEMYGATQDDLILPAGSWEDDVDYCYEHEAEADCNYQWDRPSLDTARDDKTPPRPLCLASMSSPMSQHMPALSPASQTSIDISHEALTPRLEHTATNKSCLPRGEGKNVAHNGLASLASDSQECPVAPLSAPMVPARHFERQVLAKNESLVGASHPHGSGYNGDCSSPLFYQRGSTLTTTTKQTSCSSSADKTLTSATSSRTTLTHRTASGTSLNKMTATWHESTDSAAVTESRAGTVGCMPPQDIVPELLPLPLSLPRGKKGSHKPHASQSLVPDQAASRKAHDALVARRQRARTTSLSTQAPPPVGQYSLFPRAYAHSTGERI</sequence>
<comment type="caution">
    <text evidence="2">The sequence shown here is derived from an EMBL/GenBank/DDBJ whole genome shotgun (WGS) entry which is preliminary data.</text>
</comment>
<organism evidence="2 3">
    <name type="scientific">Ophiocordyceps australis</name>
    <dbReference type="NCBI Taxonomy" id="1399860"/>
    <lineage>
        <taxon>Eukaryota</taxon>
        <taxon>Fungi</taxon>
        <taxon>Dikarya</taxon>
        <taxon>Ascomycota</taxon>
        <taxon>Pezizomycotina</taxon>
        <taxon>Sordariomycetes</taxon>
        <taxon>Hypocreomycetidae</taxon>
        <taxon>Hypocreales</taxon>
        <taxon>Ophiocordycipitaceae</taxon>
        <taxon>Ophiocordyceps</taxon>
    </lineage>
</organism>
<feature type="compositionally biased region" description="Basic residues" evidence="1">
    <location>
        <begin position="701"/>
        <end position="710"/>
    </location>
</feature>
<evidence type="ECO:0008006" key="4">
    <source>
        <dbReference type="Google" id="ProtNLM"/>
    </source>
</evidence>
<dbReference type="OrthoDB" id="5237293at2759"/>
<evidence type="ECO:0000313" key="2">
    <source>
        <dbReference type="EMBL" id="PHH62428.1"/>
    </source>
</evidence>
<feature type="region of interest" description="Disordered" evidence="1">
    <location>
        <begin position="280"/>
        <end position="365"/>
    </location>
</feature>
<feature type="compositionally biased region" description="Basic residues" evidence="1">
    <location>
        <begin position="64"/>
        <end position="73"/>
    </location>
</feature>
<feature type="region of interest" description="Disordered" evidence="1">
    <location>
        <begin position="1"/>
        <end position="178"/>
    </location>
</feature>
<feature type="region of interest" description="Disordered" evidence="1">
    <location>
        <begin position="622"/>
        <end position="650"/>
    </location>
</feature>
<feature type="region of interest" description="Disordered" evidence="1">
    <location>
        <begin position="695"/>
        <end position="753"/>
    </location>
</feature>
<protein>
    <recommendedName>
        <fullName evidence="4">CRIB domain-containing protein</fullName>
    </recommendedName>
</protein>
<evidence type="ECO:0000256" key="1">
    <source>
        <dbReference type="SAM" id="MobiDB-lite"/>
    </source>
</evidence>
<feature type="compositionally biased region" description="Low complexity" evidence="1">
    <location>
        <begin position="296"/>
        <end position="310"/>
    </location>
</feature>
<reference evidence="2 3" key="1">
    <citation type="submission" date="2017-06" db="EMBL/GenBank/DDBJ databases">
        <title>Ant-infecting Ophiocordyceps genomes reveal a high diversity of potential behavioral manipulation genes and a possible major role for enterotoxins.</title>
        <authorList>
            <person name="De Bekker C."/>
            <person name="Evans H.C."/>
            <person name="Brachmann A."/>
            <person name="Hughes D.P."/>
        </authorList>
    </citation>
    <scope>NUCLEOTIDE SEQUENCE [LARGE SCALE GENOMIC DNA]</scope>
    <source>
        <strain evidence="2 3">Map64</strain>
    </source>
</reference>
<dbReference type="Proteomes" id="UP000226192">
    <property type="component" value="Unassembled WGS sequence"/>
</dbReference>
<feature type="compositionally biased region" description="Low complexity" evidence="1">
    <location>
        <begin position="156"/>
        <end position="172"/>
    </location>
</feature>